<feature type="transmembrane region" description="Helical" evidence="8">
    <location>
        <begin position="339"/>
        <end position="363"/>
    </location>
</feature>
<keyword evidence="10" id="KW-1185">Reference proteome</keyword>
<dbReference type="EMBL" id="QJVJ01000001">
    <property type="protein sequence ID" value="PYI56915.1"/>
    <property type="molecule type" value="Genomic_DNA"/>
</dbReference>
<sequence>MNLEQRRTMAGKELSTKQFIYMIYKTELGVGVLSLPGEVSGEAGAGGWMSILIGWIITLVAGWFIVKVLERYPGRTLLDILHLILGKWLGKAAASIVVLYALYAVTTVSFSIIFIYQNWILPNTPNYILMLLVMLPVYAVAQYQIRVLGRFAEFVFLFTLWMPPLLLFALKDSHWLNLLPLLPQGWSGVLRAVKYTIFPFLGFEIAFLYVPYLENRREAFKGLFFGTTIYMVLLVFVFLFCTIYFGPEEITTYSWPTLNLLKTITLPIIERFEIVFLSFYLIIMAQTIIPYMHMASLGARDVIGMKRHIAPLRFLVGLLLVLAVVFEPSFEQITLMQQYWGWLGVGFSYAMPVLFFAIVVLVGRWRRKS</sequence>
<dbReference type="GO" id="GO:0016020">
    <property type="term" value="C:membrane"/>
    <property type="evidence" value="ECO:0007669"/>
    <property type="project" value="UniProtKB-SubCell"/>
</dbReference>
<keyword evidence="3" id="KW-0813">Transport</keyword>
<feature type="transmembrane region" description="Helical" evidence="8">
    <location>
        <begin position="92"/>
        <end position="115"/>
    </location>
</feature>
<evidence type="ECO:0000256" key="1">
    <source>
        <dbReference type="ARBA" id="ARBA00004141"/>
    </source>
</evidence>
<gene>
    <name evidence="9" type="ORF">DLM86_00235</name>
</gene>
<dbReference type="PANTHER" id="PTHR34975">
    <property type="entry name" value="SPORE GERMINATION PROTEIN A2"/>
    <property type="match status" value="1"/>
</dbReference>
<name>A0A2V5KBJ1_9BACL</name>
<dbReference type="NCBIfam" id="TIGR00912">
    <property type="entry name" value="2A0309"/>
    <property type="match status" value="1"/>
</dbReference>
<organism evidence="9 10">
    <name type="scientific">Paenibacillus flagellatus</name>
    <dbReference type="NCBI Taxonomy" id="2211139"/>
    <lineage>
        <taxon>Bacteria</taxon>
        <taxon>Bacillati</taxon>
        <taxon>Bacillota</taxon>
        <taxon>Bacilli</taxon>
        <taxon>Bacillales</taxon>
        <taxon>Paenibacillaceae</taxon>
        <taxon>Paenibacillus</taxon>
    </lineage>
</organism>
<evidence type="ECO:0000313" key="9">
    <source>
        <dbReference type="EMBL" id="PYI56915.1"/>
    </source>
</evidence>
<keyword evidence="5 8" id="KW-0812">Transmembrane</keyword>
<evidence type="ECO:0000256" key="2">
    <source>
        <dbReference type="ARBA" id="ARBA00007998"/>
    </source>
</evidence>
<evidence type="ECO:0000256" key="6">
    <source>
        <dbReference type="ARBA" id="ARBA00022989"/>
    </source>
</evidence>
<comment type="caution">
    <text evidence="9">The sequence shown here is derived from an EMBL/GenBank/DDBJ whole genome shotgun (WGS) entry which is preliminary data.</text>
</comment>
<comment type="similarity">
    <text evidence="2">Belongs to the amino acid-polyamine-organocation (APC) superfamily. Spore germination protein (SGP) (TC 2.A.3.9) family.</text>
</comment>
<protein>
    <submittedName>
        <fullName evidence="9">Spore gernimation protein</fullName>
    </submittedName>
</protein>
<evidence type="ECO:0000313" key="10">
    <source>
        <dbReference type="Proteomes" id="UP000247476"/>
    </source>
</evidence>
<proteinExistence type="inferred from homology"/>
<evidence type="ECO:0000256" key="4">
    <source>
        <dbReference type="ARBA" id="ARBA00022544"/>
    </source>
</evidence>
<dbReference type="InterPro" id="IPR004761">
    <property type="entry name" value="Spore_GerAB"/>
</dbReference>
<keyword evidence="7 8" id="KW-0472">Membrane</keyword>
<dbReference type="Pfam" id="PF03845">
    <property type="entry name" value="Spore_permease"/>
    <property type="match status" value="1"/>
</dbReference>
<feature type="transmembrane region" description="Helical" evidence="8">
    <location>
        <begin position="151"/>
        <end position="170"/>
    </location>
</feature>
<feature type="transmembrane region" description="Helical" evidence="8">
    <location>
        <begin position="190"/>
        <end position="210"/>
    </location>
</feature>
<keyword evidence="6 8" id="KW-1133">Transmembrane helix</keyword>
<comment type="subcellular location">
    <subcellularLocation>
        <location evidence="1">Membrane</location>
        <topology evidence="1">Multi-pass membrane protein</topology>
    </subcellularLocation>
</comment>
<dbReference type="GO" id="GO:0009847">
    <property type="term" value="P:spore germination"/>
    <property type="evidence" value="ECO:0007669"/>
    <property type="project" value="InterPro"/>
</dbReference>
<dbReference type="Gene3D" id="1.20.1740.10">
    <property type="entry name" value="Amino acid/polyamine transporter I"/>
    <property type="match status" value="1"/>
</dbReference>
<evidence type="ECO:0000256" key="3">
    <source>
        <dbReference type="ARBA" id="ARBA00022448"/>
    </source>
</evidence>
<evidence type="ECO:0000256" key="5">
    <source>
        <dbReference type="ARBA" id="ARBA00022692"/>
    </source>
</evidence>
<keyword evidence="4" id="KW-0309">Germination</keyword>
<reference evidence="9 10" key="1">
    <citation type="submission" date="2018-05" db="EMBL/GenBank/DDBJ databases">
        <title>Paenibacillus flagellatus sp. nov., isolated from selenium mineral soil.</title>
        <authorList>
            <person name="Dai X."/>
        </authorList>
    </citation>
    <scope>NUCLEOTIDE SEQUENCE [LARGE SCALE GENOMIC DNA]</scope>
    <source>
        <strain evidence="9 10">DXL2</strain>
    </source>
</reference>
<dbReference type="RefSeq" id="WP_110837956.1">
    <property type="nucleotide sequence ID" value="NZ_QJVJ01000001.1"/>
</dbReference>
<dbReference type="OrthoDB" id="2380120at2"/>
<feature type="transmembrane region" description="Helical" evidence="8">
    <location>
        <begin position="222"/>
        <end position="246"/>
    </location>
</feature>
<feature type="transmembrane region" description="Helical" evidence="8">
    <location>
        <begin position="310"/>
        <end position="327"/>
    </location>
</feature>
<dbReference type="Proteomes" id="UP000247476">
    <property type="component" value="Unassembled WGS sequence"/>
</dbReference>
<dbReference type="PANTHER" id="PTHR34975:SF2">
    <property type="entry name" value="SPORE GERMINATION PROTEIN A2"/>
    <property type="match status" value="1"/>
</dbReference>
<accession>A0A2V5KBJ1</accession>
<evidence type="ECO:0000256" key="7">
    <source>
        <dbReference type="ARBA" id="ARBA00023136"/>
    </source>
</evidence>
<feature type="transmembrane region" description="Helical" evidence="8">
    <location>
        <begin position="127"/>
        <end position="144"/>
    </location>
</feature>
<feature type="transmembrane region" description="Helical" evidence="8">
    <location>
        <begin position="266"/>
        <end position="289"/>
    </location>
</feature>
<feature type="transmembrane region" description="Helical" evidence="8">
    <location>
        <begin position="45"/>
        <end position="66"/>
    </location>
</feature>
<dbReference type="AlphaFoldDB" id="A0A2V5KBJ1"/>
<evidence type="ECO:0000256" key="8">
    <source>
        <dbReference type="SAM" id="Phobius"/>
    </source>
</evidence>